<organism evidence="1 2">
    <name type="scientific">Colletotrichum scovillei</name>
    <dbReference type="NCBI Taxonomy" id="1209932"/>
    <lineage>
        <taxon>Eukaryota</taxon>
        <taxon>Fungi</taxon>
        <taxon>Dikarya</taxon>
        <taxon>Ascomycota</taxon>
        <taxon>Pezizomycotina</taxon>
        <taxon>Sordariomycetes</taxon>
        <taxon>Hypocreomycetidae</taxon>
        <taxon>Glomerellales</taxon>
        <taxon>Glomerellaceae</taxon>
        <taxon>Colletotrichum</taxon>
        <taxon>Colletotrichum acutatum species complex</taxon>
    </lineage>
</organism>
<keyword evidence="2" id="KW-1185">Reference proteome</keyword>
<sequence length="45" mass="4842">MRKASFIALHGWCVCDGHVRGASLPPASKSSIYGFQLPGWGVSEH</sequence>
<proteinExistence type="predicted"/>
<dbReference type="AlphaFoldDB" id="A0A9P7RHF9"/>
<evidence type="ECO:0000313" key="1">
    <source>
        <dbReference type="EMBL" id="KAG7058177.1"/>
    </source>
</evidence>
<name>A0A9P7RHF9_9PEZI</name>
<comment type="caution">
    <text evidence="1">The sequence shown here is derived from an EMBL/GenBank/DDBJ whole genome shotgun (WGS) entry which is preliminary data.</text>
</comment>
<evidence type="ECO:0000313" key="2">
    <source>
        <dbReference type="Proteomes" id="UP000699042"/>
    </source>
</evidence>
<protein>
    <submittedName>
        <fullName evidence="1">Uncharacterized protein</fullName>
    </submittedName>
</protein>
<dbReference type="EMBL" id="JAESDN010000001">
    <property type="protein sequence ID" value="KAG7058177.1"/>
    <property type="molecule type" value="Genomic_DNA"/>
</dbReference>
<dbReference type="Proteomes" id="UP000699042">
    <property type="component" value="Unassembled WGS sequence"/>
</dbReference>
<gene>
    <name evidence="1" type="ORF">JMJ77_005555</name>
</gene>
<reference evidence="1" key="1">
    <citation type="submission" date="2021-05" db="EMBL/GenBank/DDBJ databases">
        <title>Comparative genomics of three Colletotrichum scovillei strains and genetic complementation revealed genes involved fungal growth and virulence on chili pepper.</title>
        <authorList>
            <person name="Hsieh D.-K."/>
            <person name="Chuang S.-C."/>
            <person name="Chen C.-Y."/>
            <person name="Chao Y.-T."/>
            <person name="Lu M.-Y.J."/>
            <person name="Lee M.-H."/>
            <person name="Shih M.-C."/>
        </authorList>
    </citation>
    <scope>NUCLEOTIDE SEQUENCE</scope>
    <source>
        <strain evidence="1">Coll-153</strain>
    </source>
</reference>
<accession>A0A9P7RHF9</accession>